<evidence type="ECO:0000313" key="4">
    <source>
        <dbReference type="Proteomes" id="UP001324380"/>
    </source>
</evidence>
<gene>
    <name evidence="3" type="ORF">SNE25_12140</name>
</gene>
<name>A0ABZ0TT51_9SPHI</name>
<dbReference type="InterPro" id="IPR012938">
    <property type="entry name" value="Glc/Sorbosone_DH"/>
</dbReference>
<proteinExistence type="predicted"/>
<sequence>MLPIQNKTLLTALTFLTAVTACQAGAGNMVKDTTNAPVETKGPNSQYKPAFAGQTRASGVKTKTPLSVTVINSTLQQPWGICVLPDGRFLITQKAGTMLILKADGKPDKQITGLPAVLAQGQGGLLDVNIDPDFKTNRIVYWDYSEQTADGSLLAIAKGKLAAGENKIENITVIYRATPAYKGSLQYGSRILFDKQGNLFVSTGERGAEDIRVKAQDLNCSLGKVIHITKDGKAVADGPFAHTTKARPEIYAYGLRNPEGMAWNPQTGELWEAEFGPRGGDEINIIRPGKNYGWPLVTYGIEYSGEKVGEGIQQKSGITQPVYYWDPSISPSGITFYNSNVIAEWKGNLFVGGLGGSHIARLVIRNNKVTGEERLLKDKGERWRALTTGKDGALYAVTDNGRLYRIAKK</sequence>
<feature type="signal peptide" evidence="1">
    <location>
        <begin position="1"/>
        <end position="26"/>
    </location>
</feature>
<keyword evidence="1" id="KW-0732">Signal</keyword>
<dbReference type="Proteomes" id="UP001324380">
    <property type="component" value="Chromosome"/>
</dbReference>
<dbReference type="SUPFAM" id="SSF50952">
    <property type="entry name" value="Soluble quinoprotein glucose dehydrogenase"/>
    <property type="match status" value="1"/>
</dbReference>
<feature type="chain" id="PRO_5047549978" evidence="1">
    <location>
        <begin position="27"/>
        <end position="409"/>
    </location>
</feature>
<dbReference type="GO" id="GO:0016491">
    <property type="term" value="F:oxidoreductase activity"/>
    <property type="evidence" value="ECO:0007669"/>
    <property type="project" value="UniProtKB-KW"/>
</dbReference>
<dbReference type="PROSITE" id="PS51257">
    <property type="entry name" value="PROKAR_LIPOPROTEIN"/>
    <property type="match status" value="1"/>
</dbReference>
<dbReference type="Gene3D" id="2.120.10.30">
    <property type="entry name" value="TolB, C-terminal domain"/>
    <property type="match status" value="1"/>
</dbReference>
<evidence type="ECO:0000256" key="1">
    <source>
        <dbReference type="SAM" id="SignalP"/>
    </source>
</evidence>
<dbReference type="Pfam" id="PF07995">
    <property type="entry name" value="GSDH"/>
    <property type="match status" value="1"/>
</dbReference>
<keyword evidence="4" id="KW-1185">Reference proteome</keyword>
<organism evidence="3 4">
    <name type="scientific">Mucilaginibacter sabulilitoris</name>
    <dbReference type="NCBI Taxonomy" id="1173583"/>
    <lineage>
        <taxon>Bacteria</taxon>
        <taxon>Pseudomonadati</taxon>
        <taxon>Bacteroidota</taxon>
        <taxon>Sphingobacteriia</taxon>
        <taxon>Sphingobacteriales</taxon>
        <taxon>Sphingobacteriaceae</taxon>
        <taxon>Mucilaginibacter</taxon>
    </lineage>
</organism>
<dbReference type="InterPro" id="IPR011041">
    <property type="entry name" value="Quinoprot_gluc/sorb_DH_b-prop"/>
</dbReference>
<reference evidence="3 4" key="1">
    <citation type="submission" date="2023-11" db="EMBL/GenBank/DDBJ databases">
        <title>Analysis of the Genomes of Mucilaginibacter gossypii cycad 4 and M. sabulilitoris SNA2: microbes with the potential for plant growth promotion.</title>
        <authorList>
            <person name="Hirsch A.M."/>
            <person name="Humm E."/>
            <person name="Rubbi M."/>
            <person name="Del Vecchio G."/>
            <person name="Ha S.M."/>
            <person name="Pellegrini M."/>
            <person name="Gunsalus R.P."/>
        </authorList>
    </citation>
    <scope>NUCLEOTIDE SEQUENCE [LARGE SCALE GENOMIC DNA]</scope>
    <source>
        <strain evidence="3 4">SNA2</strain>
    </source>
</reference>
<protein>
    <submittedName>
        <fullName evidence="3">PQQ-dependent sugar dehydrogenase</fullName>
        <ecNumber evidence="3">1.1.5.-</ecNumber>
    </submittedName>
</protein>
<accession>A0ABZ0TT51</accession>
<evidence type="ECO:0000259" key="2">
    <source>
        <dbReference type="Pfam" id="PF07995"/>
    </source>
</evidence>
<dbReference type="RefSeq" id="WP_321565367.1">
    <property type="nucleotide sequence ID" value="NZ_CP139558.1"/>
</dbReference>
<evidence type="ECO:0000313" key="3">
    <source>
        <dbReference type="EMBL" id="WPU96268.1"/>
    </source>
</evidence>
<dbReference type="PANTHER" id="PTHR19328">
    <property type="entry name" value="HEDGEHOG-INTERACTING PROTEIN"/>
    <property type="match status" value="1"/>
</dbReference>
<dbReference type="EC" id="1.1.5.-" evidence="3"/>
<dbReference type="InterPro" id="IPR011042">
    <property type="entry name" value="6-blade_b-propeller_TolB-like"/>
</dbReference>
<dbReference type="PANTHER" id="PTHR19328:SF75">
    <property type="entry name" value="ALDOSE SUGAR DEHYDROGENASE YLII"/>
    <property type="match status" value="1"/>
</dbReference>
<dbReference type="EMBL" id="CP139558">
    <property type="protein sequence ID" value="WPU96268.1"/>
    <property type="molecule type" value="Genomic_DNA"/>
</dbReference>
<feature type="domain" description="Glucose/Sorbosone dehydrogenase" evidence="2">
    <location>
        <begin position="75"/>
        <end position="405"/>
    </location>
</feature>
<keyword evidence="3" id="KW-0560">Oxidoreductase</keyword>